<dbReference type="AlphaFoldDB" id="A0A0V0RCV6"/>
<proteinExistence type="predicted"/>
<reference evidence="1 2" key="1">
    <citation type="submission" date="2015-01" db="EMBL/GenBank/DDBJ databases">
        <title>Evolution of Trichinella species and genotypes.</title>
        <authorList>
            <person name="Korhonen P.K."/>
            <person name="Edoardo P."/>
            <person name="Giuseppe L.R."/>
            <person name="Gasser R.B."/>
        </authorList>
    </citation>
    <scope>NUCLEOTIDE SEQUENCE [LARGE SCALE GENOMIC DNA]</scope>
    <source>
        <strain evidence="1">ISS37</strain>
    </source>
</reference>
<evidence type="ECO:0000313" key="2">
    <source>
        <dbReference type="Proteomes" id="UP000054630"/>
    </source>
</evidence>
<dbReference type="EMBL" id="JYDL01000526">
    <property type="protein sequence ID" value="KRX12306.1"/>
    <property type="molecule type" value="Genomic_DNA"/>
</dbReference>
<keyword evidence="2" id="KW-1185">Reference proteome</keyword>
<organism evidence="1 2">
    <name type="scientific">Trichinella nelsoni</name>
    <dbReference type="NCBI Taxonomy" id="6336"/>
    <lineage>
        <taxon>Eukaryota</taxon>
        <taxon>Metazoa</taxon>
        <taxon>Ecdysozoa</taxon>
        <taxon>Nematoda</taxon>
        <taxon>Enoplea</taxon>
        <taxon>Dorylaimia</taxon>
        <taxon>Trichinellida</taxon>
        <taxon>Trichinellidae</taxon>
        <taxon>Trichinella</taxon>
    </lineage>
</organism>
<accession>A0A0V0RCV6</accession>
<dbReference type="Proteomes" id="UP000054630">
    <property type="component" value="Unassembled WGS sequence"/>
</dbReference>
<gene>
    <name evidence="1" type="ORF">T07_12936</name>
</gene>
<evidence type="ECO:0000313" key="1">
    <source>
        <dbReference type="EMBL" id="KRX12306.1"/>
    </source>
</evidence>
<protein>
    <submittedName>
        <fullName evidence="1">Uncharacterized protein</fullName>
    </submittedName>
</protein>
<comment type="caution">
    <text evidence="1">The sequence shown here is derived from an EMBL/GenBank/DDBJ whole genome shotgun (WGS) entry which is preliminary data.</text>
</comment>
<dbReference type="OrthoDB" id="10451274at2759"/>
<name>A0A0V0RCV6_9BILA</name>
<sequence length="51" mass="5899">MGQRASSSSRYAKRVRVTVCADFYDPVLRSEGTEKCRHLCYNRLSIKTDSR</sequence>